<dbReference type="SUPFAM" id="SSF46689">
    <property type="entry name" value="Homeodomain-like"/>
    <property type="match status" value="1"/>
</dbReference>
<keyword evidence="2" id="KW-1185">Reference proteome</keyword>
<accession>H2CH69</accession>
<protein>
    <submittedName>
        <fullName evidence="1">Transposase IS3/IS911 family protein</fullName>
    </submittedName>
</protein>
<organism evidence="1 2">
    <name type="scientific">Leptonema illini DSM 21528</name>
    <dbReference type="NCBI Taxonomy" id="929563"/>
    <lineage>
        <taxon>Bacteria</taxon>
        <taxon>Pseudomonadati</taxon>
        <taxon>Spirochaetota</taxon>
        <taxon>Spirochaetia</taxon>
        <taxon>Leptospirales</taxon>
        <taxon>Leptospiraceae</taxon>
        <taxon>Leptonema</taxon>
    </lineage>
</organism>
<dbReference type="GO" id="GO:0004803">
    <property type="term" value="F:transposase activity"/>
    <property type="evidence" value="ECO:0007669"/>
    <property type="project" value="InterPro"/>
</dbReference>
<gene>
    <name evidence="1" type="ORF">Lepil_2263</name>
</gene>
<proteinExistence type="predicted"/>
<dbReference type="GO" id="GO:0003677">
    <property type="term" value="F:DNA binding"/>
    <property type="evidence" value="ECO:0007669"/>
    <property type="project" value="InterPro"/>
</dbReference>
<sequence>MGKRGQHYDDSFRRMAVDRWIRGGKTSKEVADDLGISVNSLRAWKALYLSEPGGP</sequence>
<feature type="non-terminal residue" evidence="1">
    <location>
        <position position="55"/>
    </location>
</feature>
<evidence type="ECO:0000313" key="1">
    <source>
        <dbReference type="EMBL" id="EHQ06939.1"/>
    </source>
</evidence>
<reference evidence="1 2" key="1">
    <citation type="submission" date="2011-10" db="EMBL/GenBank/DDBJ databases">
        <title>The Improved High-Quality Draft genome of Leptonema illini DSM 21528.</title>
        <authorList>
            <consortium name="US DOE Joint Genome Institute (JGI-PGF)"/>
            <person name="Lucas S."/>
            <person name="Copeland A."/>
            <person name="Lapidus A."/>
            <person name="Glavina del Rio T."/>
            <person name="Dalin E."/>
            <person name="Tice H."/>
            <person name="Bruce D."/>
            <person name="Goodwin L."/>
            <person name="Pitluck S."/>
            <person name="Peters L."/>
            <person name="Mikhailova N."/>
            <person name="Held B."/>
            <person name="Kyrpides N."/>
            <person name="Mavromatis K."/>
            <person name="Ivanova N."/>
            <person name="Markowitz V."/>
            <person name="Cheng J.-F."/>
            <person name="Hugenholtz P."/>
            <person name="Woyke T."/>
            <person name="Wu D."/>
            <person name="Gronow S."/>
            <person name="Wellnitz S."/>
            <person name="Brambilla E.-M."/>
            <person name="Klenk H.-P."/>
            <person name="Eisen J.A."/>
        </authorList>
    </citation>
    <scope>NUCLEOTIDE SEQUENCE [LARGE SCALE GENOMIC DNA]</scope>
    <source>
        <strain evidence="1 2">DSM 21528</strain>
    </source>
</reference>
<dbReference type="EMBL" id="JH597773">
    <property type="protein sequence ID" value="EHQ06939.1"/>
    <property type="molecule type" value="Genomic_DNA"/>
</dbReference>
<dbReference type="InterPro" id="IPR002514">
    <property type="entry name" value="Transposase_8"/>
</dbReference>
<dbReference type="RefSeq" id="WP_002772649.1">
    <property type="nucleotide sequence ID" value="NZ_JH597773.1"/>
</dbReference>
<name>H2CH69_9LEPT</name>
<dbReference type="AlphaFoldDB" id="H2CH69"/>
<dbReference type="InterPro" id="IPR009057">
    <property type="entry name" value="Homeodomain-like_sf"/>
</dbReference>
<evidence type="ECO:0000313" key="2">
    <source>
        <dbReference type="Proteomes" id="UP000005737"/>
    </source>
</evidence>
<dbReference type="HOGENOM" id="CLU_3037016_0_0_12"/>
<dbReference type="Pfam" id="PF01527">
    <property type="entry name" value="HTH_Tnp_1"/>
    <property type="match status" value="1"/>
</dbReference>
<dbReference type="Proteomes" id="UP000005737">
    <property type="component" value="Unassembled WGS sequence"/>
</dbReference>
<dbReference type="GO" id="GO:0006313">
    <property type="term" value="P:DNA transposition"/>
    <property type="evidence" value="ECO:0007669"/>
    <property type="project" value="InterPro"/>
</dbReference>
<dbReference type="Gene3D" id="1.10.10.60">
    <property type="entry name" value="Homeodomain-like"/>
    <property type="match status" value="1"/>
</dbReference>